<accession>C8X257</accession>
<dbReference type="GO" id="GO:0022857">
    <property type="term" value="F:transmembrane transporter activity"/>
    <property type="evidence" value="ECO:0007669"/>
    <property type="project" value="InterPro"/>
</dbReference>
<dbReference type="SUPFAM" id="SSF161098">
    <property type="entry name" value="MetI-like"/>
    <property type="match status" value="1"/>
</dbReference>
<evidence type="ECO:0000256" key="9">
    <source>
        <dbReference type="ARBA" id="ARBA00022989"/>
    </source>
</evidence>
<evidence type="ECO:0000256" key="3">
    <source>
        <dbReference type="ARBA" id="ARBA00010072"/>
    </source>
</evidence>
<dbReference type="STRING" id="485915.Dret_1092"/>
<dbReference type="InterPro" id="IPR043429">
    <property type="entry name" value="ArtM/GltK/GlnP/TcyL/YhdX-like"/>
</dbReference>
<dbReference type="EMBL" id="CP001734">
    <property type="protein sequence ID" value="ACV68380.1"/>
    <property type="molecule type" value="Genomic_DNA"/>
</dbReference>
<dbReference type="GO" id="GO:0043190">
    <property type="term" value="C:ATP-binding cassette (ABC) transporter complex"/>
    <property type="evidence" value="ECO:0007669"/>
    <property type="project" value="InterPro"/>
</dbReference>
<dbReference type="FunFam" id="1.10.3720.10:FF:000033">
    <property type="entry name" value="Polar amino acid ABC transporter permease"/>
    <property type="match status" value="1"/>
</dbReference>
<reference evidence="14" key="1">
    <citation type="submission" date="2009-09" db="EMBL/GenBank/DDBJ databases">
        <title>The complete chromosome of Desulfohalobium retbaense DSM 5692.</title>
        <authorList>
            <consortium name="US DOE Joint Genome Institute (JGI-PGF)"/>
            <person name="Lucas S."/>
            <person name="Copeland A."/>
            <person name="Lapidus A."/>
            <person name="Glavina del Rio T."/>
            <person name="Dalin E."/>
            <person name="Tice H."/>
            <person name="Bruce D."/>
            <person name="Goodwin L."/>
            <person name="Pitluck S."/>
            <person name="Kyrpides N."/>
            <person name="Mavromatis K."/>
            <person name="Ivanova N."/>
            <person name="Mikhailova N."/>
            <person name="Munk A.C."/>
            <person name="Brettin T."/>
            <person name="Detter J.C."/>
            <person name="Han C."/>
            <person name="Tapia R."/>
            <person name="Larimer F."/>
            <person name="Land M."/>
            <person name="Hauser L."/>
            <person name="Markowitz V."/>
            <person name="Cheng J.-F."/>
            <person name="Hugenholtz P."/>
            <person name="Woyke T."/>
            <person name="Wu D."/>
            <person name="Spring S."/>
            <person name="Klenk H.-P."/>
            <person name="Eisen J.A."/>
        </authorList>
    </citation>
    <scope>NUCLEOTIDE SEQUENCE [LARGE SCALE GENOMIC DNA]</scope>
    <source>
        <strain evidence="14">DSM 5692</strain>
    </source>
</reference>
<keyword evidence="8" id="KW-0029">Amino-acid transport</keyword>
<dbReference type="Pfam" id="PF00528">
    <property type="entry name" value="BPD_transp_1"/>
    <property type="match status" value="1"/>
</dbReference>
<dbReference type="GO" id="GO:0006865">
    <property type="term" value="P:amino acid transport"/>
    <property type="evidence" value="ECO:0007669"/>
    <property type="project" value="UniProtKB-KW"/>
</dbReference>
<dbReference type="PANTHER" id="PTHR30614">
    <property type="entry name" value="MEMBRANE COMPONENT OF AMINO ACID ABC TRANSPORTER"/>
    <property type="match status" value="1"/>
</dbReference>
<dbReference type="OrthoDB" id="3181282at2"/>
<comment type="function">
    <text evidence="1">Part of the binding-protein-dependent transport system for glutamine; probably responsible for the translocation of the substrate across the membrane.</text>
</comment>
<dbReference type="InterPro" id="IPR010065">
    <property type="entry name" value="AA_ABC_transptr_permease_3TM"/>
</dbReference>
<dbReference type="InterPro" id="IPR000515">
    <property type="entry name" value="MetI-like"/>
</dbReference>
<dbReference type="InterPro" id="IPR035906">
    <property type="entry name" value="MetI-like_sf"/>
</dbReference>
<evidence type="ECO:0000256" key="11">
    <source>
        <dbReference type="RuleBase" id="RU363032"/>
    </source>
</evidence>
<evidence type="ECO:0000256" key="7">
    <source>
        <dbReference type="ARBA" id="ARBA00022692"/>
    </source>
</evidence>
<gene>
    <name evidence="13" type="ordered locus">Dret_1092</name>
</gene>
<evidence type="ECO:0000256" key="1">
    <source>
        <dbReference type="ARBA" id="ARBA00003159"/>
    </source>
</evidence>
<proteinExistence type="inferred from homology"/>
<keyword evidence="7 11" id="KW-0812">Transmembrane</keyword>
<feature type="domain" description="ABC transmembrane type-1" evidence="12">
    <location>
        <begin position="23"/>
        <end position="212"/>
    </location>
</feature>
<keyword evidence="10 11" id="KW-0472">Membrane</keyword>
<dbReference type="eggNOG" id="COG0765">
    <property type="taxonomic scope" value="Bacteria"/>
</dbReference>
<dbReference type="CDD" id="cd06261">
    <property type="entry name" value="TM_PBP2"/>
    <property type="match status" value="1"/>
</dbReference>
<dbReference type="AlphaFoldDB" id="C8X257"/>
<dbReference type="PANTHER" id="PTHR30614:SF20">
    <property type="entry name" value="GLUTAMINE TRANSPORT SYSTEM PERMEASE PROTEIN GLNP"/>
    <property type="match status" value="1"/>
</dbReference>
<evidence type="ECO:0000313" key="13">
    <source>
        <dbReference type="EMBL" id="ACV68380.1"/>
    </source>
</evidence>
<evidence type="ECO:0000256" key="4">
    <source>
        <dbReference type="ARBA" id="ARBA00016506"/>
    </source>
</evidence>
<evidence type="ECO:0000256" key="2">
    <source>
        <dbReference type="ARBA" id="ARBA00004429"/>
    </source>
</evidence>
<keyword evidence="5 11" id="KW-0813">Transport</keyword>
<dbReference type="Gene3D" id="1.10.3720.10">
    <property type="entry name" value="MetI-like"/>
    <property type="match status" value="1"/>
</dbReference>
<protein>
    <recommendedName>
        <fullName evidence="4">Putative glutamine transport system permease protein GlnP</fullName>
    </recommendedName>
</protein>
<dbReference type="Proteomes" id="UP000001052">
    <property type="component" value="Chromosome"/>
</dbReference>
<evidence type="ECO:0000256" key="8">
    <source>
        <dbReference type="ARBA" id="ARBA00022970"/>
    </source>
</evidence>
<dbReference type="PROSITE" id="PS50928">
    <property type="entry name" value="ABC_TM1"/>
    <property type="match status" value="1"/>
</dbReference>
<dbReference type="RefSeq" id="WP_015751531.1">
    <property type="nucleotide sequence ID" value="NC_013223.1"/>
</dbReference>
<keyword evidence="9 11" id="KW-1133">Transmembrane helix</keyword>
<evidence type="ECO:0000256" key="10">
    <source>
        <dbReference type="ARBA" id="ARBA00023136"/>
    </source>
</evidence>
<evidence type="ECO:0000313" key="14">
    <source>
        <dbReference type="Proteomes" id="UP000001052"/>
    </source>
</evidence>
<dbReference type="HOGENOM" id="CLU_019602_1_0_7"/>
<evidence type="ECO:0000259" key="12">
    <source>
        <dbReference type="PROSITE" id="PS50928"/>
    </source>
</evidence>
<keyword evidence="14" id="KW-1185">Reference proteome</keyword>
<sequence length="227" mass="24905">MATNFQFDYSVIWESVPALLDGAELTLIITIVGCFFGFILGVTAGLLRLSKVTAIKKVSGIYVESVRGTPLMVQVMFLYFGLPMALGMRIPPLTAGIVAIAVNSGAYIAEIVRGAVQSIEPGQVEAGRSIGLTAPQTMRYIVWPQAFKRMIPPLGNQFIISLKDTSLLVVIGVGELTRSGQEIIAVNFRAFEVWLTVAVMYLAITMGISKFLRIIESRWFTQRLPEQ</sequence>
<reference evidence="13 14" key="2">
    <citation type="journal article" date="2010" name="Stand. Genomic Sci.">
        <title>Complete genome sequence of Desulfohalobium retbaense type strain (HR(100)).</title>
        <authorList>
            <person name="Spring S."/>
            <person name="Nolan M."/>
            <person name="Lapidus A."/>
            <person name="Glavina Del Rio T."/>
            <person name="Copeland A."/>
            <person name="Tice H."/>
            <person name="Cheng J.F."/>
            <person name="Lucas S."/>
            <person name="Land M."/>
            <person name="Chen F."/>
            <person name="Bruce D."/>
            <person name="Goodwin L."/>
            <person name="Pitluck S."/>
            <person name="Ivanova N."/>
            <person name="Mavromatis K."/>
            <person name="Mikhailova N."/>
            <person name="Pati A."/>
            <person name="Chen A."/>
            <person name="Palaniappan K."/>
            <person name="Hauser L."/>
            <person name="Chang Y.J."/>
            <person name="Jeffries C.D."/>
            <person name="Munk C."/>
            <person name="Kiss H."/>
            <person name="Chain P."/>
            <person name="Han C."/>
            <person name="Brettin T."/>
            <person name="Detter J.C."/>
            <person name="Schuler E."/>
            <person name="Goker M."/>
            <person name="Rohde M."/>
            <person name="Bristow J."/>
            <person name="Eisen J.A."/>
            <person name="Markowitz V."/>
            <person name="Hugenholtz P."/>
            <person name="Kyrpides N.C."/>
            <person name="Klenk H.P."/>
        </authorList>
    </citation>
    <scope>NUCLEOTIDE SEQUENCE [LARGE SCALE GENOMIC DNA]</scope>
    <source>
        <strain evidence="13 14">DSM 5692</strain>
    </source>
</reference>
<keyword evidence="6" id="KW-1003">Cell membrane</keyword>
<evidence type="ECO:0000256" key="6">
    <source>
        <dbReference type="ARBA" id="ARBA00022475"/>
    </source>
</evidence>
<comment type="similarity">
    <text evidence="3">Belongs to the binding-protein-dependent transport system permease family. HisMQ subfamily.</text>
</comment>
<dbReference type="KEGG" id="drt:Dret_1092"/>
<dbReference type="NCBIfam" id="TIGR01726">
    <property type="entry name" value="HEQRo_perm_3TM"/>
    <property type="match status" value="1"/>
</dbReference>
<feature type="transmembrane region" description="Helical" evidence="11">
    <location>
        <begin position="25"/>
        <end position="47"/>
    </location>
</feature>
<feature type="transmembrane region" description="Helical" evidence="11">
    <location>
        <begin position="193"/>
        <end position="212"/>
    </location>
</feature>
<comment type="subcellular location">
    <subcellularLocation>
        <location evidence="2">Cell inner membrane</location>
        <topology evidence="2">Multi-pass membrane protein</topology>
    </subcellularLocation>
    <subcellularLocation>
        <location evidence="11">Cell membrane</location>
        <topology evidence="11">Multi-pass membrane protein</topology>
    </subcellularLocation>
</comment>
<organism evidence="13 14">
    <name type="scientific">Desulfohalobium retbaense (strain ATCC 49708 / DSM 5692 / JCM 16813 / HR100)</name>
    <dbReference type="NCBI Taxonomy" id="485915"/>
    <lineage>
        <taxon>Bacteria</taxon>
        <taxon>Pseudomonadati</taxon>
        <taxon>Thermodesulfobacteriota</taxon>
        <taxon>Desulfovibrionia</taxon>
        <taxon>Desulfovibrionales</taxon>
        <taxon>Desulfohalobiaceae</taxon>
        <taxon>Desulfohalobium</taxon>
    </lineage>
</organism>
<name>C8X257_DESRD</name>
<evidence type="ECO:0000256" key="5">
    <source>
        <dbReference type="ARBA" id="ARBA00022448"/>
    </source>
</evidence>